<dbReference type="Proteomes" id="UP000078316">
    <property type="component" value="Unassembled WGS sequence"/>
</dbReference>
<sequence>MSTKVHVLKRALARRERDELFAAFSLSIAGENAIAYHAEVVDLDWKPIPGAGLDLVIRAATSDGAYDAWTRHAEDADAVGTHRVKLTYIQPATDESPAVEMECLRTIDLDMIALLDELGDLYDEDLALGLAIPNAF</sequence>
<organism evidence="1 2">
    <name type="scientific">Methylobacterium platani</name>
    <dbReference type="NCBI Taxonomy" id="427683"/>
    <lineage>
        <taxon>Bacteria</taxon>
        <taxon>Pseudomonadati</taxon>
        <taxon>Pseudomonadota</taxon>
        <taxon>Alphaproteobacteria</taxon>
        <taxon>Hyphomicrobiales</taxon>
        <taxon>Methylobacteriaceae</taxon>
        <taxon>Methylobacterium</taxon>
    </lineage>
</organism>
<gene>
    <name evidence="1" type="ORF">A5481_19345</name>
</gene>
<dbReference type="AlphaFoldDB" id="A0A179S6V1"/>
<evidence type="ECO:0000313" key="1">
    <source>
        <dbReference type="EMBL" id="OAS22550.1"/>
    </source>
</evidence>
<proteinExistence type="predicted"/>
<reference evidence="1 2" key="1">
    <citation type="submission" date="2016-04" db="EMBL/GenBank/DDBJ databases">
        <authorList>
            <person name="Evans L.H."/>
            <person name="Alamgir A."/>
            <person name="Owens N."/>
            <person name="Weber N.D."/>
            <person name="Virtaneva K."/>
            <person name="Barbian K."/>
            <person name="Babar A."/>
            <person name="Rosenke K."/>
        </authorList>
    </citation>
    <scope>NUCLEOTIDE SEQUENCE [LARGE SCALE GENOMIC DNA]</scope>
    <source>
        <strain evidence="1 2">PMB02</strain>
    </source>
</reference>
<dbReference type="RefSeq" id="WP_048431802.1">
    <property type="nucleotide sequence ID" value="NZ_LWHQ01000038.1"/>
</dbReference>
<comment type="caution">
    <text evidence="1">The sequence shown here is derived from an EMBL/GenBank/DDBJ whole genome shotgun (WGS) entry which is preliminary data.</text>
</comment>
<dbReference type="EMBL" id="LWHQ01000038">
    <property type="protein sequence ID" value="OAS22550.1"/>
    <property type="molecule type" value="Genomic_DNA"/>
</dbReference>
<dbReference type="OrthoDB" id="7995766at2"/>
<name>A0A179S6V1_9HYPH</name>
<dbReference type="STRING" id="427683.A5481_19345"/>
<evidence type="ECO:0000313" key="2">
    <source>
        <dbReference type="Proteomes" id="UP000078316"/>
    </source>
</evidence>
<accession>A0A179S6V1</accession>
<protein>
    <submittedName>
        <fullName evidence="1">Uncharacterized protein</fullName>
    </submittedName>
</protein>